<dbReference type="Proteomes" id="UP001164390">
    <property type="component" value="Chromosome"/>
</dbReference>
<reference evidence="1" key="1">
    <citation type="submission" date="2022-01" db="EMBL/GenBank/DDBJ databases">
        <title>Nocardioidaceae gen. sp. A5X3R13.</title>
        <authorList>
            <person name="Lopez Marin M.A."/>
            <person name="Uhlik O."/>
        </authorList>
    </citation>
    <scope>NUCLEOTIDE SEQUENCE</scope>
    <source>
        <strain evidence="1">A5X3R13</strain>
    </source>
</reference>
<gene>
    <name evidence="1" type="ORF">L0C25_12095</name>
</gene>
<proteinExistence type="predicted"/>
<evidence type="ECO:0000313" key="1">
    <source>
        <dbReference type="EMBL" id="UYM07772.1"/>
    </source>
</evidence>
<name>A0AA46TMP6_9ACTN</name>
<dbReference type="KEGG" id="sgrg:L0C25_12095"/>
<organism evidence="1 2">
    <name type="scientific">Solicola gregarius</name>
    <dbReference type="NCBI Taxonomy" id="2908642"/>
    <lineage>
        <taxon>Bacteria</taxon>
        <taxon>Bacillati</taxon>
        <taxon>Actinomycetota</taxon>
        <taxon>Actinomycetes</taxon>
        <taxon>Propionibacteriales</taxon>
        <taxon>Nocardioidaceae</taxon>
        <taxon>Solicola</taxon>
    </lineage>
</organism>
<accession>A0AA46TMP6</accession>
<dbReference type="AlphaFoldDB" id="A0AA46TMP6"/>
<dbReference type="PANTHER" id="PTHR21525:SF9">
    <property type="entry name" value="CHANNEL_COLICIN DOMAIN-CONTAINING PROTEIN"/>
    <property type="match status" value="1"/>
</dbReference>
<dbReference type="RefSeq" id="WP_271636746.1">
    <property type="nucleotide sequence ID" value="NZ_CP094970.1"/>
</dbReference>
<dbReference type="EMBL" id="CP094970">
    <property type="protein sequence ID" value="UYM07772.1"/>
    <property type="molecule type" value="Genomic_DNA"/>
</dbReference>
<dbReference type="PANTHER" id="PTHR21525">
    <property type="entry name" value="MOTILE SPERM PROTEIN"/>
    <property type="match status" value="1"/>
</dbReference>
<sequence>MTEMLPFAKHQANTADLQTCGSNLISHAAEGLTNGKLTKNAYSPALTSVTGMCSPQVESADQAVQQGSQDVTAELAWAAVVSQYWGTQVTDFNSRVDTITSTLATKKDDEGESDDPDGDSPTVQAKRDWWTAYYNYIEGGQSTVSAMLRDGPTPGHMQTAIDAGALPPMSWDFGTRDDYWNGFLGIFRPPNGDGIDQLIWGGKTASLAVLWPGFFMNTLKQTRFAPLPAPYPGFANTGWRAYLNSSNYQQRFMPRTWVTNPLKPWTKMQVPYTRWGAAARFATNKVFYPLAAVGGAYDQWSRDSQRTDLTNVEKGVRATTRGAITLAGTYAGIEGGAALGAAIGSVIPGVGTGAGAIVGGIVGGVIGSGLASELSDHAVEGVTAAWDASVDGLDTAKDWTGDRLDDAGEALEDTGGAIKDAWNSVF</sequence>
<evidence type="ECO:0000313" key="2">
    <source>
        <dbReference type="Proteomes" id="UP001164390"/>
    </source>
</evidence>
<keyword evidence="2" id="KW-1185">Reference proteome</keyword>
<protein>
    <submittedName>
        <fullName evidence="1">Uncharacterized protein</fullName>
    </submittedName>
</protein>